<organism evidence="1 2">
    <name type="scientific">Micrococcus terreus</name>
    <dbReference type="NCBI Taxonomy" id="574650"/>
    <lineage>
        <taxon>Bacteria</taxon>
        <taxon>Bacillati</taxon>
        <taxon>Actinomycetota</taxon>
        <taxon>Actinomycetes</taxon>
        <taxon>Micrococcales</taxon>
        <taxon>Micrococcaceae</taxon>
        <taxon>Micrococcus</taxon>
    </lineage>
</organism>
<proteinExistence type="predicted"/>
<name>A0A1I7MEY8_9MICC</name>
<protein>
    <submittedName>
        <fullName evidence="1">Uncharacterized protein</fullName>
    </submittedName>
</protein>
<dbReference type="STRING" id="574650.SAMN04487966_101415"/>
<evidence type="ECO:0000313" key="1">
    <source>
        <dbReference type="EMBL" id="SFV20507.1"/>
    </source>
</evidence>
<keyword evidence="2" id="KW-1185">Reference proteome</keyword>
<accession>A0A1I7MEY8</accession>
<dbReference type="Proteomes" id="UP000198881">
    <property type="component" value="Unassembled WGS sequence"/>
</dbReference>
<gene>
    <name evidence="1" type="ORF">SAMN04487966_101415</name>
</gene>
<evidence type="ECO:0000313" key="2">
    <source>
        <dbReference type="Proteomes" id="UP000198881"/>
    </source>
</evidence>
<reference evidence="1 2" key="1">
    <citation type="submission" date="2016-10" db="EMBL/GenBank/DDBJ databases">
        <authorList>
            <person name="de Groot N.N."/>
        </authorList>
    </citation>
    <scope>NUCLEOTIDE SEQUENCE [LARGE SCALE GENOMIC DNA]</scope>
    <source>
        <strain evidence="1 2">CGMCC 1.7054</strain>
    </source>
</reference>
<dbReference type="AlphaFoldDB" id="A0A1I7MEY8"/>
<dbReference type="EMBL" id="FPCG01000001">
    <property type="protein sequence ID" value="SFV20507.1"/>
    <property type="molecule type" value="Genomic_DNA"/>
</dbReference>
<sequence>MADGMTTWAEVAADQGTEVHASAQWADLARGEAGGFATSRSCPGLEYGQVSDGEFIGPGAAALADVLLAHTSTPVDLVLGLWEGNGSLSVGVDSVAGVGAGGQGDFVGHPLGNSAAEALRTGEGLLSVIGGYRRYLLVGDDGSRLRDPVWGGRADLPGEGVRLWPNLAWPPDRAWTMATEIDDCWTLVAGSWDLIRALCSHPDLEALPIRPDAELGPFSDSVNGRSPSV</sequence>